<dbReference type="RefSeq" id="WP_179755481.1">
    <property type="nucleotide sequence ID" value="NZ_BAAAGN010000015.1"/>
</dbReference>
<feature type="region of interest" description="Disordered" evidence="2">
    <location>
        <begin position="1"/>
        <end position="20"/>
    </location>
</feature>
<dbReference type="Gene3D" id="3.40.190.10">
    <property type="entry name" value="Periplasmic binding protein-like II"/>
    <property type="match status" value="1"/>
</dbReference>
<evidence type="ECO:0000313" key="4">
    <source>
        <dbReference type="Proteomes" id="UP000521922"/>
    </source>
</evidence>
<dbReference type="InterPro" id="IPR006311">
    <property type="entry name" value="TAT_signal"/>
</dbReference>
<dbReference type="PANTHER" id="PTHR42928:SF3">
    <property type="entry name" value="UPF0065 PROTEIN YFLP"/>
    <property type="match status" value="1"/>
</dbReference>
<evidence type="ECO:0000256" key="2">
    <source>
        <dbReference type="SAM" id="MobiDB-lite"/>
    </source>
</evidence>
<dbReference type="PANTHER" id="PTHR42928">
    <property type="entry name" value="TRICARBOXYLATE-BINDING PROTEIN"/>
    <property type="match status" value="1"/>
</dbReference>
<evidence type="ECO:0000313" key="3">
    <source>
        <dbReference type="EMBL" id="NYD24822.1"/>
    </source>
</evidence>
<dbReference type="EMBL" id="JACCBB010000001">
    <property type="protein sequence ID" value="NYD24822.1"/>
    <property type="molecule type" value="Genomic_DNA"/>
</dbReference>
<dbReference type="PIRSF" id="PIRSF017082">
    <property type="entry name" value="YflP"/>
    <property type="match status" value="1"/>
</dbReference>
<sequence>MTDTTTRTGRRAPGSPPGPPRRVLLGALAALPALTATTGCGVTRRAAATSGTLDRLQLLVPNAPGGGYDTTGRSAVRVMEEVGVAEGVEVTNLSGAGGTVGLARCVSESGNPQFLMSMGLGVVGASYTNDVDVTLDQTTPVAQLIEEAGVVLVPTNSPFATLTDLVDAWRADPGALAVGGGSSPGGPDFLLPMQLADAVGVDPTDVNYIVYDGGGDLLPALLGGQIAFATSGYGELLDQITTGAVRVLAVSSEQRVPVLDVPTLREQDVELTFTNWRGLVAPPDLDETEVARLVDAVSRMHDSPQWRQVLTDNAWTDAFTAGDAFGAFLDEQAARVRDVLARLGLV</sequence>
<accession>A0A7Y9DQ96</accession>
<feature type="compositionally biased region" description="Low complexity" evidence="2">
    <location>
        <begin position="1"/>
        <end position="13"/>
    </location>
</feature>
<comment type="similarity">
    <text evidence="1">Belongs to the UPF0065 (bug) family.</text>
</comment>
<dbReference type="CDD" id="cd07012">
    <property type="entry name" value="PBP2_Bug_TTT"/>
    <property type="match status" value="1"/>
</dbReference>
<gene>
    <name evidence="3" type="ORF">BJ968_004362</name>
</gene>
<dbReference type="Proteomes" id="UP000521922">
    <property type="component" value="Unassembled WGS sequence"/>
</dbReference>
<dbReference type="Gene3D" id="3.40.190.150">
    <property type="entry name" value="Bordetella uptake gene, domain 1"/>
    <property type="match status" value="1"/>
</dbReference>
<evidence type="ECO:0000256" key="1">
    <source>
        <dbReference type="ARBA" id="ARBA00006987"/>
    </source>
</evidence>
<reference evidence="3 4" key="1">
    <citation type="submission" date="2020-07" db="EMBL/GenBank/DDBJ databases">
        <title>Sequencing the genomes of 1000 actinobacteria strains.</title>
        <authorList>
            <person name="Klenk H.-P."/>
        </authorList>
    </citation>
    <scope>NUCLEOTIDE SEQUENCE [LARGE SCALE GENOMIC DNA]</scope>
    <source>
        <strain evidence="3 4">DSM 7487</strain>
    </source>
</reference>
<name>A0A7Y9DQ96_9ACTN</name>
<keyword evidence="4" id="KW-1185">Reference proteome</keyword>
<dbReference type="PROSITE" id="PS51318">
    <property type="entry name" value="TAT"/>
    <property type="match status" value="1"/>
</dbReference>
<organism evidence="3 4">
    <name type="scientific">Kineococcus aurantiacus</name>
    <dbReference type="NCBI Taxonomy" id="37633"/>
    <lineage>
        <taxon>Bacteria</taxon>
        <taxon>Bacillati</taxon>
        <taxon>Actinomycetota</taxon>
        <taxon>Actinomycetes</taxon>
        <taxon>Kineosporiales</taxon>
        <taxon>Kineosporiaceae</taxon>
        <taxon>Kineococcus</taxon>
    </lineage>
</organism>
<proteinExistence type="inferred from homology"/>
<protein>
    <submittedName>
        <fullName evidence="3">Putative tricarboxylic transport membrane protein</fullName>
    </submittedName>
</protein>
<dbReference type="InterPro" id="IPR005064">
    <property type="entry name" value="BUG"/>
</dbReference>
<dbReference type="SUPFAM" id="SSF53850">
    <property type="entry name" value="Periplasmic binding protein-like II"/>
    <property type="match status" value="1"/>
</dbReference>
<comment type="caution">
    <text evidence="3">The sequence shown here is derived from an EMBL/GenBank/DDBJ whole genome shotgun (WGS) entry which is preliminary data.</text>
</comment>
<dbReference type="InterPro" id="IPR042100">
    <property type="entry name" value="Bug_dom1"/>
</dbReference>
<dbReference type="Pfam" id="PF03401">
    <property type="entry name" value="TctC"/>
    <property type="match status" value="1"/>
</dbReference>
<dbReference type="AlphaFoldDB" id="A0A7Y9DQ96"/>